<sequence length="357" mass="39062">MAPVSPKNAPSADGGHRFAVALQSALTIGDVEDAFFNVASTVIAAPGLGLYQIDATSGDMIDFKAQVDSDFLADYETYGRQDDPVLEFVLRQNRPVDSSRVVSRQVWEGCGARTALDVGGYYHSLEAPVIVSGALYGTMNFARPQGQPAFSEADITAAWLAGEHLGLALERALRYEQTDRRATRLEHVLDHVPQALVVTDLDAHVLFRNRTARSAAHNASTTALIEDSIVTAMEQFRVTSKRVCTRTAVEHQTRRRVVVKSFRLPGRDDAALTMLLDQTSGEAARLPAWDVLSKREQEIAELVSQGLTNKQIAERAFVSENTVKQHLKRVFAKTDVRNRAELMQRIWAAGGSGATGS</sequence>
<dbReference type="SUPFAM" id="SSF55781">
    <property type="entry name" value="GAF domain-like"/>
    <property type="match status" value="1"/>
</dbReference>
<feature type="domain" description="HTH luxR-type" evidence="4">
    <location>
        <begin position="285"/>
        <end position="350"/>
    </location>
</feature>
<keyword evidence="3" id="KW-0804">Transcription</keyword>
<dbReference type="InterPro" id="IPR036388">
    <property type="entry name" value="WH-like_DNA-bd_sf"/>
</dbReference>
<protein>
    <submittedName>
        <fullName evidence="5">DNA-binding CsgD family transcriptional regulator</fullName>
    </submittedName>
</protein>
<dbReference type="InterPro" id="IPR000792">
    <property type="entry name" value="Tscrpt_reg_LuxR_C"/>
</dbReference>
<dbReference type="CDD" id="cd06170">
    <property type="entry name" value="LuxR_C_like"/>
    <property type="match status" value="1"/>
</dbReference>
<dbReference type="InterPro" id="IPR016032">
    <property type="entry name" value="Sig_transdc_resp-reg_C-effctor"/>
</dbReference>
<dbReference type="Pfam" id="PF00196">
    <property type="entry name" value="GerE"/>
    <property type="match status" value="1"/>
</dbReference>
<reference evidence="5 6" key="1">
    <citation type="submission" date="2020-07" db="EMBL/GenBank/DDBJ databases">
        <title>Sequencing the genomes of 1000 actinobacteria strains.</title>
        <authorList>
            <person name="Klenk H.-P."/>
        </authorList>
    </citation>
    <scope>NUCLEOTIDE SEQUENCE [LARGE SCALE GENOMIC DNA]</scope>
    <source>
        <strain evidence="5 6">DSM 104006</strain>
    </source>
</reference>
<dbReference type="Proteomes" id="UP000549616">
    <property type="component" value="Unassembled WGS sequence"/>
</dbReference>
<dbReference type="PROSITE" id="PS50043">
    <property type="entry name" value="HTH_LUXR_2"/>
    <property type="match status" value="1"/>
</dbReference>
<dbReference type="PANTHER" id="PTHR44688:SF16">
    <property type="entry name" value="DNA-BINDING TRANSCRIPTIONAL ACTIVATOR DEVR_DOSR"/>
    <property type="match status" value="1"/>
</dbReference>
<accession>A0A853BA57</accession>
<dbReference type="InterPro" id="IPR029016">
    <property type="entry name" value="GAF-like_dom_sf"/>
</dbReference>
<dbReference type="PRINTS" id="PR00038">
    <property type="entry name" value="HTHLUXR"/>
</dbReference>
<evidence type="ECO:0000313" key="5">
    <source>
        <dbReference type="EMBL" id="NYI91675.1"/>
    </source>
</evidence>
<evidence type="ECO:0000313" key="6">
    <source>
        <dbReference type="Proteomes" id="UP000549616"/>
    </source>
</evidence>
<dbReference type="GO" id="GO:0003677">
    <property type="term" value="F:DNA binding"/>
    <property type="evidence" value="ECO:0007669"/>
    <property type="project" value="UniProtKB-KW"/>
</dbReference>
<keyword evidence="2 5" id="KW-0238">DNA-binding</keyword>
<evidence type="ECO:0000256" key="1">
    <source>
        <dbReference type="ARBA" id="ARBA00023015"/>
    </source>
</evidence>
<dbReference type="GO" id="GO:0006355">
    <property type="term" value="P:regulation of DNA-templated transcription"/>
    <property type="evidence" value="ECO:0007669"/>
    <property type="project" value="InterPro"/>
</dbReference>
<dbReference type="RefSeq" id="WP_179775537.1">
    <property type="nucleotide sequence ID" value="NZ_JACCFK010000001.1"/>
</dbReference>
<name>A0A853BA57_9PSEU</name>
<keyword evidence="6" id="KW-1185">Reference proteome</keyword>
<proteinExistence type="predicted"/>
<organism evidence="5 6">
    <name type="scientific">Amycolatopsis endophytica</name>
    <dbReference type="NCBI Taxonomy" id="860233"/>
    <lineage>
        <taxon>Bacteria</taxon>
        <taxon>Bacillati</taxon>
        <taxon>Actinomycetota</taxon>
        <taxon>Actinomycetes</taxon>
        <taxon>Pseudonocardiales</taxon>
        <taxon>Pseudonocardiaceae</taxon>
        <taxon>Amycolatopsis</taxon>
    </lineage>
</organism>
<dbReference type="SMART" id="SM00421">
    <property type="entry name" value="HTH_LUXR"/>
    <property type="match status" value="1"/>
</dbReference>
<dbReference type="PANTHER" id="PTHR44688">
    <property type="entry name" value="DNA-BINDING TRANSCRIPTIONAL ACTIVATOR DEVR_DOSR"/>
    <property type="match status" value="1"/>
</dbReference>
<dbReference type="SUPFAM" id="SSF46894">
    <property type="entry name" value="C-terminal effector domain of the bipartite response regulators"/>
    <property type="match status" value="1"/>
</dbReference>
<keyword evidence="1" id="KW-0805">Transcription regulation</keyword>
<evidence type="ECO:0000256" key="3">
    <source>
        <dbReference type="ARBA" id="ARBA00023163"/>
    </source>
</evidence>
<dbReference type="Gene3D" id="3.30.450.40">
    <property type="match status" value="1"/>
</dbReference>
<dbReference type="Gene3D" id="1.10.10.10">
    <property type="entry name" value="Winged helix-like DNA-binding domain superfamily/Winged helix DNA-binding domain"/>
    <property type="match status" value="1"/>
</dbReference>
<dbReference type="AlphaFoldDB" id="A0A853BA57"/>
<evidence type="ECO:0000259" key="4">
    <source>
        <dbReference type="PROSITE" id="PS50043"/>
    </source>
</evidence>
<comment type="caution">
    <text evidence="5">The sequence shown here is derived from an EMBL/GenBank/DDBJ whole genome shotgun (WGS) entry which is preliminary data.</text>
</comment>
<dbReference type="EMBL" id="JACCFK010000001">
    <property type="protein sequence ID" value="NYI91675.1"/>
    <property type="molecule type" value="Genomic_DNA"/>
</dbReference>
<gene>
    <name evidence="5" type="ORF">HNR02_004998</name>
</gene>
<evidence type="ECO:0000256" key="2">
    <source>
        <dbReference type="ARBA" id="ARBA00023125"/>
    </source>
</evidence>